<dbReference type="Proteomes" id="UP001596242">
    <property type="component" value="Unassembled WGS sequence"/>
</dbReference>
<dbReference type="RefSeq" id="WP_386402214.1">
    <property type="nucleotide sequence ID" value="NZ_JBHSPT010000066.1"/>
</dbReference>
<keyword evidence="3" id="KW-1185">Reference proteome</keyword>
<accession>A0ABW1M6I3</accession>
<evidence type="ECO:0000256" key="1">
    <source>
        <dbReference type="SAM" id="MobiDB-lite"/>
    </source>
</evidence>
<dbReference type="EMBL" id="JBHSPT010000066">
    <property type="protein sequence ID" value="MFC6058952.1"/>
    <property type="molecule type" value="Genomic_DNA"/>
</dbReference>
<evidence type="ECO:0000313" key="3">
    <source>
        <dbReference type="Proteomes" id="UP001596242"/>
    </source>
</evidence>
<evidence type="ECO:0000313" key="2">
    <source>
        <dbReference type="EMBL" id="MFC6058952.1"/>
    </source>
</evidence>
<protein>
    <submittedName>
        <fullName evidence="2">Uncharacterized protein</fullName>
    </submittedName>
</protein>
<proteinExistence type="predicted"/>
<feature type="region of interest" description="Disordered" evidence="1">
    <location>
        <begin position="81"/>
        <end position="100"/>
    </location>
</feature>
<comment type="caution">
    <text evidence="2">The sequence shown here is derived from an EMBL/GenBank/DDBJ whole genome shotgun (WGS) entry which is preliminary data.</text>
</comment>
<organism evidence="2 3">
    <name type="scientific">Streptomyces pratens</name>
    <dbReference type="NCBI Taxonomy" id="887456"/>
    <lineage>
        <taxon>Bacteria</taxon>
        <taxon>Bacillati</taxon>
        <taxon>Actinomycetota</taxon>
        <taxon>Actinomycetes</taxon>
        <taxon>Kitasatosporales</taxon>
        <taxon>Streptomycetaceae</taxon>
        <taxon>Streptomyces</taxon>
    </lineage>
</organism>
<reference evidence="3" key="1">
    <citation type="journal article" date="2019" name="Int. J. Syst. Evol. Microbiol.">
        <title>The Global Catalogue of Microorganisms (GCM) 10K type strain sequencing project: providing services to taxonomists for standard genome sequencing and annotation.</title>
        <authorList>
            <consortium name="The Broad Institute Genomics Platform"/>
            <consortium name="The Broad Institute Genome Sequencing Center for Infectious Disease"/>
            <person name="Wu L."/>
            <person name="Ma J."/>
        </authorList>
    </citation>
    <scope>NUCLEOTIDE SEQUENCE [LARGE SCALE GENOMIC DNA]</scope>
    <source>
        <strain evidence="3">JCM 12763</strain>
    </source>
</reference>
<name>A0ABW1M6I3_9ACTN</name>
<gene>
    <name evidence="2" type="ORF">ACFP50_27070</name>
</gene>
<sequence length="100" mass="10337">MTTTTGRDLPTAAENPSLVTACGRRIAVRCLRLAPADRPISRVTLDVGQDQGGEPGAWAALTAGEARALARLLLLHAGLAERGNGPVEPVEPSRQGVVSS</sequence>